<accession>A0AAD7J082</accession>
<protein>
    <submittedName>
        <fullName evidence="2">Phosphatase 2C-like domain-containing protein</fullName>
    </submittedName>
</protein>
<dbReference type="AlphaFoldDB" id="A0AAD7J082"/>
<sequence length="347" mass="38324">MAWSFWSVYDGHVGPQTARHLDRHLLPNLVGSLSILYSTVGQPETETIHSTIKRVFLSLDDEIVTKSVRHLVEKDAAGAPIRTMAALVLQAARAGSCALVAFYDANVRRLHVSCVGDSRAVLGRRCTTDDGRAVYDVHVLSADQTGHNPAEIARLTAEHPGEDKLFVRGRLLNWGPSRTFGNGVMKWSRELQTWMKEKCLGDKPYNDLLTPPYFTAEPEITTTAVEPGDFLVMASDGLWDCLTNEEVVGLVGVWLEANNGGAKAKGRAGTVIERTDLPVELIDKKTHYPTWKVQKRFVNVDANAARHLAHNALGGADEDLHRALMITPAPRARHFRDDVSAIVVFFE</sequence>
<feature type="domain" description="PPM-type phosphatase" evidence="1">
    <location>
        <begin position="1"/>
        <end position="346"/>
    </location>
</feature>
<evidence type="ECO:0000313" key="3">
    <source>
        <dbReference type="Proteomes" id="UP001215280"/>
    </source>
</evidence>
<dbReference type="InterPro" id="IPR001932">
    <property type="entry name" value="PPM-type_phosphatase-like_dom"/>
</dbReference>
<dbReference type="InterPro" id="IPR015655">
    <property type="entry name" value="PP2C"/>
</dbReference>
<dbReference type="PANTHER" id="PTHR13832">
    <property type="entry name" value="PROTEIN PHOSPHATASE 2C"/>
    <property type="match status" value="1"/>
</dbReference>
<evidence type="ECO:0000259" key="1">
    <source>
        <dbReference type="PROSITE" id="PS51746"/>
    </source>
</evidence>
<dbReference type="InterPro" id="IPR036457">
    <property type="entry name" value="PPM-type-like_dom_sf"/>
</dbReference>
<dbReference type="GO" id="GO:0004741">
    <property type="term" value="F:[pyruvate dehydrogenase (acetyl-transferring)]-phosphatase activity"/>
    <property type="evidence" value="ECO:0007669"/>
    <property type="project" value="TreeGrafter"/>
</dbReference>
<dbReference type="Proteomes" id="UP001215280">
    <property type="component" value="Unassembled WGS sequence"/>
</dbReference>
<dbReference type="SMART" id="SM00332">
    <property type="entry name" value="PP2Cc"/>
    <property type="match status" value="1"/>
</dbReference>
<dbReference type="PROSITE" id="PS51746">
    <property type="entry name" value="PPM_2"/>
    <property type="match status" value="1"/>
</dbReference>
<keyword evidence="3" id="KW-1185">Reference proteome</keyword>
<dbReference type="PANTHER" id="PTHR13832:SF792">
    <property type="entry name" value="GM14286P"/>
    <property type="match status" value="1"/>
</dbReference>
<dbReference type="Gene3D" id="3.60.40.10">
    <property type="entry name" value="PPM-type phosphatase domain"/>
    <property type="match status" value="1"/>
</dbReference>
<dbReference type="GO" id="GO:0005739">
    <property type="term" value="C:mitochondrion"/>
    <property type="evidence" value="ECO:0007669"/>
    <property type="project" value="TreeGrafter"/>
</dbReference>
<dbReference type="SUPFAM" id="SSF81606">
    <property type="entry name" value="PP2C-like"/>
    <property type="match status" value="1"/>
</dbReference>
<evidence type="ECO:0000313" key="2">
    <source>
        <dbReference type="EMBL" id="KAJ7753422.1"/>
    </source>
</evidence>
<name>A0AAD7J082_9AGAR</name>
<dbReference type="EMBL" id="JARJLG010000071">
    <property type="protein sequence ID" value="KAJ7753422.1"/>
    <property type="molecule type" value="Genomic_DNA"/>
</dbReference>
<gene>
    <name evidence="2" type="ORF">DFH07DRAFT_868725</name>
</gene>
<dbReference type="CDD" id="cd00143">
    <property type="entry name" value="PP2Cc"/>
    <property type="match status" value="1"/>
</dbReference>
<dbReference type="Pfam" id="PF00481">
    <property type="entry name" value="PP2C"/>
    <property type="match status" value="1"/>
</dbReference>
<organism evidence="2 3">
    <name type="scientific">Mycena maculata</name>
    <dbReference type="NCBI Taxonomy" id="230809"/>
    <lineage>
        <taxon>Eukaryota</taxon>
        <taxon>Fungi</taxon>
        <taxon>Dikarya</taxon>
        <taxon>Basidiomycota</taxon>
        <taxon>Agaricomycotina</taxon>
        <taxon>Agaricomycetes</taxon>
        <taxon>Agaricomycetidae</taxon>
        <taxon>Agaricales</taxon>
        <taxon>Marasmiineae</taxon>
        <taxon>Mycenaceae</taxon>
        <taxon>Mycena</taxon>
    </lineage>
</organism>
<reference evidence="2" key="1">
    <citation type="submission" date="2023-03" db="EMBL/GenBank/DDBJ databases">
        <title>Massive genome expansion in bonnet fungi (Mycena s.s.) driven by repeated elements and novel gene families across ecological guilds.</title>
        <authorList>
            <consortium name="Lawrence Berkeley National Laboratory"/>
            <person name="Harder C.B."/>
            <person name="Miyauchi S."/>
            <person name="Viragh M."/>
            <person name="Kuo A."/>
            <person name="Thoen E."/>
            <person name="Andreopoulos B."/>
            <person name="Lu D."/>
            <person name="Skrede I."/>
            <person name="Drula E."/>
            <person name="Henrissat B."/>
            <person name="Morin E."/>
            <person name="Kohler A."/>
            <person name="Barry K."/>
            <person name="LaButti K."/>
            <person name="Morin E."/>
            <person name="Salamov A."/>
            <person name="Lipzen A."/>
            <person name="Mereny Z."/>
            <person name="Hegedus B."/>
            <person name="Baldrian P."/>
            <person name="Stursova M."/>
            <person name="Weitz H."/>
            <person name="Taylor A."/>
            <person name="Grigoriev I.V."/>
            <person name="Nagy L.G."/>
            <person name="Martin F."/>
            <person name="Kauserud H."/>
        </authorList>
    </citation>
    <scope>NUCLEOTIDE SEQUENCE</scope>
    <source>
        <strain evidence="2">CBHHK188m</strain>
    </source>
</reference>
<comment type="caution">
    <text evidence="2">The sequence shown here is derived from an EMBL/GenBank/DDBJ whole genome shotgun (WGS) entry which is preliminary data.</text>
</comment>
<proteinExistence type="predicted"/>